<proteinExistence type="predicted"/>
<protein>
    <submittedName>
        <fullName evidence="2">Uncharacterized protein</fullName>
    </submittedName>
</protein>
<evidence type="ECO:0000313" key="1">
    <source>
        <dbReference type="Proteomes" id="UP000887574"/>
    </source>
</evidence>
<organism evidence="1 2">
    <name type="scientific">Ditylenchus dipsaci</name>
    <dbReference type="NCBI Taxonomy" id="166011"/>
    <lineage>
        <taxon>Eukaryota</taxon>
        <taxon>Metazoa</taxon>
        <taxon>Ecdysozoa</taxon>
        <taxon>Nematoda</taxon>
        <taxon>Chromadorea</taxon>
        <taxon>Rhabditida</taxon>
        <taxon>Tylenchina</taxon>
        <taxon>Tylenchomorpha</taxon>
        <taxon>Sphaerularioidea</taxon>
        <taxon>Anguinidae</taxon>
        <taxon>Anguininae</taxon>
        <taxon>Ditylenchus</taxon>
    </lineage>
</organism>
<dbReference type="AlphaFoldDB" id="A0A915DWH5"/>
<evidence type="ECO:0000313" key="2">
    <source>
        <dbReference type="WBParaSite" id="jg2392"/>
    </source>
</evidence>
<dbReference type="Proteomes" id="UP000887574">
    <property type="component" value="Unplaced"/>
</dbReference>
<accession>A0A915DWH5</accession>
<sequence>MASLLWNEWFWLPEGTTWLDLKSNGTFHYPQFYELSYSIVFANWILRGLDEPEREYFDKNNCSFEEQCLGGSNKDKFKRVAETAWRLTFYSTIWIVGMCVLWDQPQFWEVNELVSTGHSYSAHLYLM</sequence>
<keyword evidence="1" id="KW-1185">Reference proteome</keyword>
<name>A0A915DWH5_9BILA</name>
<dbReference type="WBParaSite" id="jg2392">
    <property type="protein sequence ID" value="jg2392"/>
    <property type="gene ID" value="jg2392"/>
</dbReference>
<reference evidence="2" key="1">
    <citation type="submission" date="2022-11" db="UniProtKB">
        <authorList>
            <consortium name="WormBaseParasite"/>
        </authorList>
    </citation>
    <scope>IDENTIFICATION</scope>
</reference>